<protein>
    <recommendedName>
        <fullName evidence="2">Ig-like domain-containing protein</fullName>
    </recommendedName>
</protein>
<name>A0ABQ1HRC5_9FLAO</name>
<dbReference type="EMBL" id="BMGA01000008">
    <property type="protein sequence ID" value="GGA85863.1"/>
    <property type="molecule type" value="Genomic_DNA"/>
</dbReference>
<keyword evidence="4" id="KW-1185">Reference proteome</keyword>
<dbReference type="RefSeq" id="WP_188495115.1">
    <property type="nucleotide sequence ID" value="NZ_BMGA01000008.1"/>
</dbReference>
<feature type="signal peptide" evidence="1">
    <location>
        <begin position="1"/>
        <end position="30"/>
    </location>
</feature>
<proteinExistence type="predicted"/>
<accession>A0ABQ1HRC5</accession>
<dbReference type="NCBIfam" id="TIGR04131">
    <property type="entry name" value="Bac_Flav_CTERM"/>
    <property type="match status" value="1"/>
</dbReference>
<comment type="caution">
    <text evidence="3">The sequence shown here is derived from an EMBL/GenBank/DDBJ whole genome shotgun (WGS) entry which is preliminary data.</text>
</comment>
<sequence>MAINLLSFIKNNLLKFSVFFLFLLSSNSYSQCAGEDSSVTICDIANPTNSNINLFSLLGGSPAPGGIWVDNSKPLEESIFNGFLNAQALRNSGVYSYTYVQDPSSCTDNEATVTLIIGPYAGVPSPNVSTCDDVESFNLFQAFDGTKLAPQQNGTWKNSVTNAPLSGNTINPKALGEGNYSYTYTIPALDTCPEQSATVFIAVFRKPKSGTPSDLVLCSNADLTLYRNVNLNDLLLAEDAGGRWTEAGTNELTTLSDNRINVENIYNTLGAGTYNFVYTVLSSNPICTNSQSTVQIVIEEPLNFTGSTLIVNSDICENQITTATYNAILRRGPQIIPNGSYDVSYTIFNGTTTNFRIVNGNFVNGNFVFDIDEDDLQAVGDYTFTITNIVNTASRRACTNILGTISDVLSISPLPRINNATVTIEPICKGLDAQVVISGNTNLANGTYRVSYTLSGDNVAASQQIDFTATNGVAQFSIPATLIPNVGVNTVLNFTNIINLTSGCSNPVALSKAFTVKPLPNVGAVALNANNICLGHQDVSVQLSGLGNLTNITVDYSLTDANTLLNQNITLTVSAGNASFTIPASALLNTGNTTITLNSILDNSNGCSAVVLNKTRTFVINSIPNAPATNSFSFCKNDLRTIANLTPAGAQYQWFDSVSSTTALSTSTLLVTGTYYVKEVNPTTTCESGRTAVTVTVNELDTPVLDADGQNFCGLDNPTIQNLSDRTSADDELVWFDALENGNQLSANTALAEARTYYAYSYSSTTNCYSDPLEVTVSLSNCDVPDDFFIPDGFSPNGDQKNDVFRISNIEFIYPDFTLEIYNRYGNLMFKGNRSKTEWDGRNSDYKIGVDGIAPNGVYFYVLHFNKGNKKPTQGRLYLNR</sequence>
<organism evidence="3 4">
    <name type="scientific">Flavobacterium palustre</name>
    <dbReference type="NCBI Taxonomy" id="1476463"/>
    <lineage>
        <taxon>Bacteria</taxon>
        <taxon>Pseudomonadati</taxon>
        <taxon>Bacteroidota</taxon>
        <taxon>Flavobacteriia</taxon>
        <taxon>Flavobacteriales</taxon>
        <taxon>Flavobacteriaceae</taxon>
        <taxon>Flavobacterium</taxon>
    </lineage>
</organism>
<dbReference type="Pfam" id="PF19081">
    <property type="entry name" value="Ig_7"/>
    <property type="match status" value="1"/>
</dbReference>
<dbReference type="Pfam" id="PF13585">
    <property type="entry name" value="CHU_C"/>
    <property type="match status" value="1"/>
</dbReference>
<evidence type="ECO:0000313" key="3">
    <source>
        <dbReference type="EMBL" id="GGA85863.1"/>
    </source>
</evidence>
<evidence type="ECO:0000313" key="4">
    <source>
        <dbReference type="Proteomes" id="UP000658793"/>
    </source>
</evidence>
<evidence type="ECO:0000259" key="2">
    <source>
        <dbReference type="Pfam" id="PF19081"/>
    </source>
</evidence>
<dbReference type="Proteomes" id="UP000658793">
    <property type="component" value="Unassembled WGS sequence"/>
</dbReference>
<dbReference type="InterPro" id="IPR026341">
    <property type="entry name" value="T9SS_type_B"/>
</dbReference>
<feature type="chain" id="PRO_5045550012" description="Ig-like domain-containing protein" evidence="1">
    <location>
        <begin position="31"/>
        <end position="881"/>
    </location>
</feature>
<gene>
    <name evidence="3" type="ORF">GCM10008015_28220</name>
</gene>
<reference evidence="4" key="1">
    <citation type="journal article" date="2019" name="Int. J. Syst. Evol. Microbiol.">
        <title>The Global Catalogue of Microorganisms (GCM) 10K type strain sequencing project: providing services to taxonomists for standard genome sequencing and annotation.</title>
        <authorList>
            <consortium name="The Broad Institute Genomics Platform"/>
            <consortium name="The Broad Institute Genome Sequencing Center for Infectious Disease"/>
            <person name="Wu L."/>
            <person name="Ma J."/>
        </authorList>
    </citation>
    <scope>NUCLEOTIDE SEQUENCE [LARGE SCALE GENOMIC DNA]</scope>
    <source>
        <strain evidence="4">CGMCC 1.12811</strain>
    </source>
</reference>
<evidence type="ECO:0000256" key="1">
    <source>
        <dbReference type="SAM" id="SignalP"/>
    </source>
</evidence>
<keyword evidence="1" id="KW-0732">Signal</keyword>
<feature type="domain" description="Ig-like" evidence="2">
    <location>
        <begin position="624"/>
        <end position="698"/>
    </location>
</feature>
<dbReference type="InterPro" id="IPR044023">
    <property type="entry name" value="Ig_7"/>
</dbReference>